<dbReference type="EMBL" id="AZMM01013503">
    <property type="protein sequence ID" value="ETJ32018.1"/>
    <property type="molecule type" value="Genomic_DNA"/>
</dbReference>
<feature type="domain" description="HTH LytTR-type" evidence="1">
    <location>
        <begin position="26"/>
        <end position="83"/>
    </location>
</feature>
<accession>W1XNS4</accession>
<evidence type="ECO:0000313" key="2">
    <source>
        <dbReference type="EMBL" id="ETJ32018.1"/>
    </source>
</evidence>
<dbReference type="Pfam" id="PF04397">
    <property type="entry name" value="LytTR"/>
    <property type="match status" value="1"/>
</dbReference>
<dbReference type="GO" id="GO:0003677">
    <property type="term" value="F:DNA binding"/>
    <property type="evidence" value="ECO:0007669"/>
    <property type="project" value="InterPro"/>
</dbReference>
<proteinExistence type="predicted"/>
<sequence>RRSSDLERSKQDGSLLPENQQALKFIPCTGHSRIYLLQMKDVAFVSSRMSGVYVTSHEGKEGFTELTLRTLESRTPLLRCHRQ</sequence>
<reference evidence="2" key="1">
    <citation type="submission" date="2013-12" db="EMBL/GenBank/DDBJ databases">
        <title>A Varibaculum cambriense genome reconstructed from a premature infant gut community with otherwise low bacterial novelty that shifts toward anaerobic metabolism during the third week of life.</title>
        <authorList>
            <person name="Brown C.T."/>
            <person name="Sharon I."/>
            <person name="Thomas B.C."/>
            <person name="Castelle C.J."/>
            <person name="Morowitz M.J."/>
            <person name="Banfield J.F."/>
        </authorList>
    </citation>
    <scope>NUCLEOTIDE SEQUENCE</scope>
</reference>
<dbReference type="InterPro" id="IPR007492">
    <property type="entry name" value="LytTR_DNA-bd_dom"/>
</dbReference>
<dbReference type="PROSITE" id="PS50930">
    <property type="entry name" value="HTH_LYTTR"/>
    <property type="match status" value="1"/>
</dbReference>
<feature type="non-terminal residue" evidence="2">
    <location>
        <position position="1"/>
    </location>
</feature>
<gene>
    <name evidence="2" type="ORF">Q604_UNBC13503G0001</name>
</gene>
<organism evidence="2">
    <name type="scientific">human gut metagenome</name>
    <dbReference type="NCBI Taxonomy" id="408170"/>
    <lineage>
        <taxon>unclassified sequences</taxon>
        <taxon>metagenomes</taxon>
        <taxon>organismal metagenomes</taxon>
    </lineage>
</organism>
<evidence type="ECO:0000259" key="1">
    <source>
        <dbReference type="PROSITE" id="PS50930"/>
    </source>
</evidence>
<name>W1XNS4_9ZZZZ</name>
<protein>
    <recommendedName>
        <fullName evidence="1">HTH LytTR-type domain-containing protein</fullName>
    </recommendedName>
</protein>
<feature type="non-terminal residue" evidence="2">
    <location>
        <position position="83"/>
    </location>
</feature>
<comment type="caution">
    <text evidence="2">The sequence shown here is derived from an EMBL/GenBank/DDBJ whole genome shotgun (WGS) entry which is preliminary data.</text>
</comment>
<dbReference type="AlphaFoldDB" id="W1XNS4"/>